<protein>
    <submittedName>
        <fullName evidence="3">DNA-binding protein</fullName>
    </submittedName>
</protein>
<accession>A0A6N6VPB9</accession>
<dbReference type="AlphaFoldDB" id="A0A6N6VPB9"/>
<dbReference type="Proteomes" id="UP000468901">
    <property type="component" value="Unassembled WGS sequence"/>
</dbReference>
<dbReference type="Pfam" id="PF01796">
    <property type="entry name" value="OB_ChsH2_C"/>
    <property type="match status" value="1"/>
</dbReference>
<dbReference type="InterPro" id="IPR052513">
    <property type="entry name" value="Thioester_dehydratase-like"/>
</dbReference>
<evidence type="ECO:0000313" key="4">
    <source>
        <dbReference type="Proteomes" id="UP000468901"/>
    </source>
</evidence>
<dbReference type="SUPFAM" id="SSF50249">
    <property type="entry name" value="Nucleic acid-binding proteins"/>
    <property type="match status" value="1"/>
</dbReference>
<dbReference type="PANTHER" id="PTHR34075">
    <property type="entry name" value="BLR3430 PROTEIN"/>
    <property type="match status" value="1"/>
</dbReference>
<dbReference type="RefSeq" id="WP_152215540.1">
    <property type="nucleotide sequence ID" value="NZ_JBAQYD010000263.1"/>
</dbReference>
<evidence type="ECO:0000313" key="3">
    <source>
        <dbReference type="EMBL" id="KAB7740734.1"/>
    </source>
</evidence>
<dbReference type="InterPro" id="IPR012340">
    <property type="entry name" value="NA-bd_OB-fold"/>
</dbReference>
<dbReference type="InterPro" id="IPR022002">
    <property type="entry name" value="ChsH2_Znr"/>
</dbReference>
<gene>
    <name evidence="3" type="ORF">F2P47_06725</name>
</gene>
<proteinExistence type="predicted"/>
<dbReference type="Pfam" id="PF12172">
    <property type="entry name" value="zf-ChsH2"/>
    <property type="match status" value="1"/>
</dbReference>
<dbReference type="InterPro" id="IPR002878">
    <property type="entry name" value="ChsH2_C"/>
</dbReference>
<dbReference type="GO" id="GO:0003677">
    <property type="term" value="F:DNA binding"/>
    <property type="evidence" value="ECO:0007669"/>
    <property type="project" value="UniProtKB-KW"/>
</dbReference>
<comment type="caution">
    <text evidence="3">The sequence shown here is derived from an EMBL/GenBank/DDBJ whole genome shotgun (WGS) entry which is preliminary data.</text>
</comment>
<sequence>MAEYPRPLPLPTPETQHFWDGCKAGELRLQRCTDCTHTYFPPRPFCPACSSRKVENFRASGKATLYSYIINHRPRPDFGTEPHSIAVVTLEEGPRMMTNIIECPQTPEALQLDMPLEVIFEKASDEISLPKFKPAKG</sequence>
<dbReference type="Gene3D" id="6.10.30.10">
    <property type="match status" value="1"/>
</dbReference>
<dbReference type="PANTHER" id="PTHR34075:SF5">
    <property type="entry name" value="BLR3430 PROTEIN"/>
    <property type="match status" value="1"/>
</dbReference>
<evidence type="ECO:0000259" key="1">
    <source>
        <dbReference type="Pfam" id="PF01796"/>
    </source>
</evidence>
<reference evidence="3 4" key="1">
    <citation type="submission" date="2019-09" db="EMBL/GenBank/DDBJ databases">
        <title>Parvibaculum sedimenti sp. nov., isolated from sediment.</title>
        <authorList>
            <person name="Wang Y."/>
        </authorList>
    </citation>
    <scope>NUCLEOTIDE SEQUENCE [LARGE SCALE GENOMIC DNA]</scope>
    <source>
        <strain evidence="3 4">HXT-9</strain>
    </source>
</reference>
<feature type="domain" description="ChsH2 rubredoxin-like zinc ribbon" evidence="2">
    <location>
        <begin position="19"/>
        <end position="55"/>
    </location>
</feature>
<feature type="domain" description="ChsH2 C-terminal OB-fold" evidence="1">
    <location>
        <begin position="59"/>
        <end position="120"/>
    </location>
</feature>
<organism evidence="3 4">
    <name type="scientific">Parvibaculum sedimenti</name>
    <dbReference type="NCBI Taxonomy" id="2608632"/>
    <lineage>
        <taxon>Bacteria</taxon>
        <taxon>Pseudomonadati</taxon>
        <taxon>Pseudomonadota</taxon>
        <taxon>Alphaproteobacteria</taxon>
        <taxon>Hyphomicrobiales</taxon>
        <taxon>Parvibaculaceae</taxon>
        <taxon>Parvibaculum</taxon>
    </lineage>
</organism>
<evidence type="ECO:0000259" key="2">
    <source>
        <dbReference type="Pfam" id="PF12172"/>
    </source>
</evidence>
<keyword evidence="4" id="KW-1185">Reference proteome</keyword>
<dbReference type="EMBL" id="WESC01000005">
    <property type="protein sequence ID" value="KAB7740734.1"/>
    <property type="molecule type" value="Genomic_DNA"/>
</dbReference>
<name>A0A6N6VPB9_9HYPH</name>
<keyword evidence="3" id="KW-0238">DNA-binding</keyword>